<gene>
    <name evidence="9" type="ORF">SDJN03_03712</name>
</gene>
<feature type="compositionally biased region" description="Basic residues" evidence="7">
    <location>
        <begin position="237"/>
        <end position="262"/>
    </location>
</feature>
<dbReference type="Pfam" id="PF00538">
    <property type="entry name" value="Linker_histone"/>
    <property type="match status" value="1"/>
</dbReference>
<evidence type="ECO:0000259" key="8">
    <source>
        <dbReference type="PROSITE" id="PS51504"/>
    </source>
</evidence>
<evidence type="ECO:0000256" key="6">
    <source>
        <dbReference type="ARBA" id="ARBA00023242"/>
    </source>
</evidence>
<feature type="non-terminal residue" evidence="9">
    <location>
        <position position="1"/>
    </location>
</feature>
<dbReference type="GO" id="GO:0030261">
    <property type="term" value="P:chromosome condensation"/>
    <property type="evidence" value="ECO:0007669"/>
    <property type="project" value="TreeGrafter"/>
</dbReference>
<comment type="caution">
    <text evidence="9">The sequence shown here is derived from an EMBL/GenBank/DDBJ whole genome shotgun (WGS) entry which is preliminary data.</text>
</comment>
<dbReference type="PANTHER" id="PTHR11467">
    <property type="entry name" value="HISTONE H1"/>
    <property type="match status" value="1"/>
</dbReference>
<dbReference type="GO" id="GO:0003690">
    <property type="term" value="F:double-stranded DNA binding"/>
    <property type="evidence" value="ECO:0007669"/>
    <property type="project" value="TreeGrafter"/>
</dbReference>
<evidence type="ECO:0000313" key="9">
    <source>
        <dbReference type="EMBL" id="KAG6606395.1"/>
    </source>
</evidence>
<name>A0AAV6P4M4_9ROSI</name>
<keyword evidence="4" id="KW-0158">Chromosome</keyword>
<evidence type="ECO:0000313" key="10">
    <source>
        <dbReference type="Proteomes" id="UP000685013"/>
    </source>
</evidence>
<dbReference type="GO" id="GO:0000786">
    <property type="term" value="C:nucleosome"/>
    <property type="evidence" value="ECO:0007669"/>
    <property type="project" value="InterPro"/>
</dbReference>
<feature type="domain" description="H15" evidence="8">
    <location>
        <begin position="55"/>
        <end position="124"/>
    </location>
</feature>
<dbReference type="FunFam" id="1.10.10.10:FF:000521">
    <property type="entry name" value="Histone H1"/>
    <property type="match status" value="1"/>
</dbReference>
<keyword evidence="5" id="KW-0238">DNA-binding</keyword>
<protein>
    <submittedName>
        <fullName evidence="9">Histone H1.2</fullName>
    </submittedName>
</protein>
<evidence type="ECO:0000256" key="2">
    <source>
        <dbReference type="ARBA" id="ARBA00004123"/>
    </source>
</evidence>
<evidence type="ECO:0000256" key="4">
    <source>
        <dbReference type="ARBA" id="ARBA00022454"/>
    </source>
</evidence>
<dbReference type="GO" id="GO:0005634">
    <property type="term" value="C:nucleus"/>
    <property type="evidence" value="ECO:0007669"/>
    <property type="project" value="UniProtKB-SubCell"/>
</dbReference>
<dbReference type="GO" id="GO:0045910">
    <property type="term" value="P:negative regulation of DNA recombination"/>
    <property type="evidence" value="ECO:0007669"/>
    <property type="project" value="TreeGrafter"/>
</dbReference>
<dbReference type="CDD" id="cd00073">
    <property type="entry name" value="H15"/>
    <property type="match status" value="1"/>
</dbReference>
<keyword evidence="10" id="KW-1185">Reference proteome</keyword>
<comment type="subcellular location">
    <subcellularLocation>
        <location evidence="3">Chromosome</location>
    </subcellularLocation>
    <subcellularLocation>
        <location evidence="2">Nucleus</location>
    </subcellularLocation>
</comment>
<organism evidence="9 10">
    <name type="scientific">Cucurbita argyrosperma subsp. sororia</name>
    <dbReference type="NCBI Taxonomy" id="37648"/>
    <lineage>
        <taxon>Eukaryota</taxon>
        <taxon>Viridiplantae</taxon>
        <taxon>Streptophyta</taxon>
        <taxon>Embryophyta</taxon>
        <taxon>Tracheophyta</taxon>
        <taxon>Spermatophyta</taxon>
        <taxon>Magnoliopsida</taxon>
        <taxon>eudicotyledons</taxon>
        <taxon>Gunneridae</taxon>
        <taxon>Pentapetalae</taxon>
        <taxon>rosids</taxon>
        <taxon>fabids</taxon>
        <taxon>Cucurbitales</taxon>
        <taxon>Cucurbitaceae</taxon>
        <taxon>Cucurbiteae</taxon>
        <taxon>Cucurbita</taxon>
    </lineage>
</organism>
<feature type="region of interest" description="Disordered" evidence="7">
    <location>
        <begin position="1"/>
        <end position="62"/>
    </location>
</feature>
<evidence type="ECO:0000256" key="7">
    <source>
        <dbReference type="SAM" id="MobiDB-lite"/>
    </source>
</evidence>
<dbReference type="GO" id="GO:0031492">
    <property type="term" value="F:nucleosomal DNA binding"/>
    <property type="evidence" value="ECO:0007669"/>
    <property type="project" value="TreeGrafter"/>
</dbReference>
<evidence type="ECO:0000256" key="3">
    <source>
        <dbReference type="ARBA" id="ARBA00004286"/>
    </source>
</evidence>
<evidence type="ECO:0000256" key="5">
    <source>
        <dbReference type="ARBA" id="ARBA00023125"/>
    </source>
</evidence>
<dbReference type="Proteomes" id="UP000685013">
    <property type="component" value="Chromosome 2"/>
</dbReference>
<dbReference type="SMART" id="SM00526">
    <property type="entry name" value="H15"/>
    <property type="match status" value="1"/>
</dbReference>
<feature type="compositionally biased region" description="Low complexity" evidence="7">
    <location>
        <begin position="151"/>
        <end position="163"/>
    </location>
</feature>
<dbReference type="PROSITE" id="PS51504">
    <property type="entry name" value="H15"/>
    <property type="match status" value="1"/>
</dbReference>
<dbReference type="AlphaFoldDB" id="A0AAV6P4M4"/>
<feature type="compositionally biased region" description="Basic residues" evidence="7">
    <location>
        <begin position="199"/>
        <end position="209"/>
    </location>
</feature>
<accession>A0AAV6P4M4</accession>
<comment type="function">
    <text evidence="1">Histones H1 are necessary for the condensation of nucleosome chains into higher-order structures.</text>
</comment>
<keyword evidence="6" id="KW-0539">Nucleus</keyword>
<dbReference type="GO" id="GO:0006334">
    <property type="term" value="P:nucleosome assembly"/>
    <property type="evidence" value="ECO:0007669"/>
    <property type="project" value="InterPro"/>
</dbReference>
<evidence type="ECO:0000256" key="1">
    <source>
        <dbReference type="ARBA" id="ARBA00002809"/>
    </source>
</evidence>
<reference evidence="9 10" key="1">
    <citation type="journal article" date="2021" name="Hortic Res">
        <title>The domestication of Cucurbita argyrosperma as revealed by the genome of its wild relative.</title>
        <authorList>
            <person name="Barrera-Redondo J."/>
            <person name="Sanchez-de la Vega G."/>
            <person name="Aguirre-Liguori J.A."/>
            <person name="Castellanos-Morales G."/>
            <person name="Gutierrez-Guerrero Y.T."/>
            <person name="Aguirre-Dugua X."/>
            <person name="Aguirre-Planter E."/>
            <person name="Tenaillon M.I."/>
            <person name="Lira-Saade R."/>
            <person name="Eguiarte L.E."/>
        </authorList>
    </citation>
    <scope>NUCLEOTIDE SEQUENCE [LARGE SCALE GENOMIC DNA]</scope>
    <source>
        <strain evidence="9">JBR-2021</strain>
    </source>
</reference>
<feature type="compositionally biased region" description="Low complexity" evidence="7">
    <location>
        <begin position="126"/>
        <end position="143"/>
    </location>
</feature>
<feature type="compositionally biased region" description="Low complexity" evidence="7">
    <location>
        <begin position="1"/>
        <end position="30"/>
    </location>
</feature>
<feature type="compositionally biased region" description="Low complexity" evidence="7">
    <location>
        <begin position="181"/>
        <end position="198"/>
    </location>
</feature>
<sequence>MATEEPVVPVESAAEPTNAEPAEENPANKAAKSKKSKQPKEKKPAAARKTRNPPTHPPYEEMIKDAIVTLKERTGSSQYAITKFIEEKQKQLPSNFKKLLLFHLKKLVASGKLVKVKSSFKLKSAKSAIVKPASPAKKLAAAKPKPKAAAKTKAVAKSSAKPKAAAKPKPKTAAKPKAAAKPKPTAAKSKSSVVAKPKAASKTKAAPKPKAKEKPAKASRTSTRTSPGKKAPAPKPAVKKAPAKSATAKKVKSPARKSPARRAKNDFNGQCDFVDYLETFGFSCARNGYGLRNRSLALLLSLDIIRLRFCYCCTSVTRSFIVWYVSNKLFVQMNRCRLQMVKSLVHKMPCNLKIGLNGFLSFWKHSD</sequence>
<feature type="compositionally biased region" description="Basic residues" evidence="7">
    <location>
        <begin position="164"/>
        <end position="180"/>
    </location>
</feature>
<dbReference type="InterPro" id="IPR005818">
    <property type="entry name" value="Histone_H1/H5_H15"/>
</dbReference>
<proteinExistence type="predicted"/>
<feature type="region of interest" description="Disordered" evidence="7">
    <location>
        <begin position="126"/>
        <end position="263"/>
    </location>
</feature>
<dbReference type="EMBL" id="JAGKQH010000002">
    <property type="protein sequence ID" value="KAG6606395.1"/>
    <property type="molecule type" value="Genomic_DNA"/>
</dbReference>
<dbReference type="PANTHER" id="PTHR11467:SF168">
    <property type="entry name" value="HISTONE H1.1"/>
    <property type="match status" value="1"/>
</dbReference>